<evidence type="ECO:0000313" key="7">
    <source>
        <dbReference type="EMBL" id="WNM56753.1"/>
    </source>
</evidence>
<dbReference type="NCBIfam" id="TIGR01396">
    <property type="entry name" value="FlgB"/>
    <property type="match status" value="1"/>
</dbReference>
<protein>
    <recommendedName>
        <fullName evidence="3 6">Flagellar basal body rod protein FlgB</fullName>
    </recommendedName>
</protein>
<dbReference type="InterPro" id="IPR006300">
    <property type="entry name" value="FlgB"/>
</dbReference>
<keyword evidence="8" id="KW-1185">Reference proteome</keyword>
<comment type="subunit">
    <text evidence="6">The basal body constitutes a major portion of the flagellar organelle and consists of a number of rings mounted on a central rod.</text>
</comment>
<gene>
    <name evidence="7" type="primary">flgB</name>
    <name evidence="7" type="ORF">PP769_12280</name>
</gene>
<evidence type="ECO:0000256" key="2">
    <source>
        <dbReference type="ARBA" id="ARBA00009677"/>
    </source>
</evidence>
<keyword evidence="7" id="KW-0966">Cell projection</keyword>
<keyword evidence="7" id="KW-0282">Flagellum</keyword>
<keyword evidence="4 6" id="KW-0975">Bacterial flagellum</keyword>
<evidence type="ECO:0000256" key="6">
    <source>
        <dbReference type="PIRNR" id="PIRNR002889"/>
    </source>
</evidence>
<comment type="function">
    <text evidence="5 6">Structural component of flagellum, the bacterial motility apparatus. Part of the rod structure of flagellar basal body.</text>
</comment>
<evidence type="ECO:0000256" key="3">
    <source>
        <dbReference type="ARBA" id="ARBA00014376"/>
    </source>
</evidence>
<organism evidence="7 8">
    <name type="scientific">Candidatus Nitrospira allomarina</name>
    <dbReference type="NCBI Taxonomy" id="3020900"/>
    <lineage>
        <taxon>Bacteria</taxon>
        <taxon>Pseudomonadati</taxon>
        <taxon>Nitrospirota</taxon>
        <taxon>Nitrospiria</taxon>
        <taxon>Nitrospirales</taxon>
        <taxon>Nitrospiraceae</taxon>
        <taxon>Nitrospira</taxon>
    </lineage>
</organism>
<dbReference type="EMBL" id="CP116967">
    <property type="protein sequence ID" value="WNM56753.1"/>
    <property type="molecule type" value="Genomic_DNA"/>
</dbReference>
<dbReference type="KEGG" id="nall:PP769_12280"/>
<reference evidence="7 8" key="1">
    <citation type="submission" date="2023-01" db="EMBL/GenBank/DDBJ databases">
        <title>Cultivation and genomic characterization of new, ubiquitous marine nitrite-oxidizing bacteria from the Nitrospirales.</title>
        <authorList>
            <person name="Mueller A.J."/>
            <person name="Daebeler A."/>
            <person name="Herbold C.W."/>
            <person name="Kirkegaard R.H."/>
            <person name="Daims H."/>
        </authorList>
    </citation>
    <scope>NUCLEOTIDE SEQUENCE [LARGE SCALE GENOMIC DNA]</scope>
    <source>
        <strain evidence="7 8">VA</strain>
    </source>
</reference>
<evidence type="ECO:0000313" key="8">
    <source>
        <dbReference type="Proteomes" id="UP001302719"/>
    </source>
</evidence>
<dbReference type="RefSeq" id="WP_312640490.1">
    <property type="nucleotide sequence ID" value="NZ_CP116967.1"/>
</dbReference>
<dbReference type="AlphaFoldDB" id="A0AA96G7V0"/>
<dbReference type="GO" id="GO:0030694">
    <property type="term" value="C:bacterial-type flagellum basal body, rod"/>
    <property type="evidence" value="ECO:0007669"/>
    <property type="project" value="InterPro"/>
</dbReference>
<comment type="subcellular location">
    <subcellularLocation>
        <location evidence="1 6">Bacterial flagellum basal body</location>
    </subcellularLocation>
</comment>
<evidence type="ECO:0000256" key="4">
    <source>
        <dbReference type="ARBA" id="ARBA00023143"/>
    </source>
</evidence>
<proteinExistence type="inferred from homology"/>
<dbReference type="PIRSF" id="PIRSF002889">
    <property type="entry name" value="Rod_FlgB"/>
    <property type="match status" value="1"/>
</dbReference>
<dbReference type="GO" id="GO:0071973">
    <property type="term" value="P:bacterial-type flagellum-dependent cell motility"/>
    <property type="evidence" value="ECO:0007669"/>
    <property type="project" value="InterPro"/>
</dbReference>
<sequence length="138" mass="15328">MMISPWDEGTRLFERSLDVRSGIQETIASNMANEETPGYKARVLPFQETFNAVLRGDGPLESVVTNPKHVRTVSEDSRIFQHTIKQDAGAGLDENTVNLEKEMTLMAENTLMYMAVSQFLKGRFDGWNTAIDGGSGGR</sequence>
<accession>A0AA96G7V0</accession>
<name>A0AA96G7V0_9BACT</name>
<dbReference type="Proteomes" id="UP001302719">
    <property type="component" value="Chromosome"/>
</dbReference>
<comment type="similarity">
    <text evidence="2 6">Belongs to the flagella basal body rod proteins family.</text>
</comment>
<keyword evidence="7" id="KW-0969">Cilium</keyword>
<evidence type="ECO:0000256" key="1">
    <source>
        <dbReference type="ARBA" id="ARBA00004117"/>
    </source>
</evidence>
<evidence type="ECO:0000256" key="5">
    <source>
        <dbReference type="ARBA" id="ARBA00024934"/>
    </source>
</evidence>